<dbReference type="EMBL" id="NTMR01000022">
    <property type="protein sequence ID" value="PBK03196.1"/>
    <property type="molecule type" value="Genomic_DNA"/>
</dbReference>
<dbReference type="AlphaFoldDB" id="A0A2A3MEE0"/>
<gene>
    <name evidence="1" type="ORF">CNQ84_15685</name>
</gene>
<organism evidence="1 2">
    <name type="scientific">Pseudomonas abyssi</name>
    <dbReference type="NCBI Taxonomy" id="170540"/>
    <lineage>
        <taxon>Bacteria</taxon>
        <taxon>Pseudomonadati</taxon>
        <taxon>Pseudomonadota</taxon>
        <taxon>Gammaproteobacteria</taxon>
        <taxon>Pseudomonadales</taxon>
        <taxon>Pseudomonadaceae</taxon>
        <taxon>Pseudomonas</taxon>
    </lineage>
</organism>
<dbReference type="Proteomes" id="UP000242313">
    <property type="component" value="Unassembled WGS sequence"/>
</dbReference>
<protein>
    <submittedName>
        <fullName evidence="1">Uncharacterized protein</fullName>
    </submittedName>
</protein>
<evidence type="ECO:0000313" key="2">
    <source>
        <dbReference type="Proteomes" id="UP000242313"/>
    </source>
</evidence>
<name>A0A2A3MEE0_9PSED</name>
<keyword evidence="2" id="KW-1185">Reference proteome</keyword>
<reference evidence="1 2" key="1">
    <citation type="submission" date="2017-09" db="EMBL/GenBank/DDBJ databases">
        <title>Pseudomonas abyssi sp. nov. isolated from Abyssopelagic Water.</title>
        <authorList>
            <person name="Wei Y."/>
        </authorList>
    </citation>
    <scope>NUCLEOTIDE SEQUENCE [LARGE SCALE GENOMIC DNA]</scope>
    <source>
        <strain evidence="1 2">MT5</strain>
    </source>
</reference>
<proteinExistence type="predicted"/>
<comment type="caution">
    <text evidence="1">The sequence shown here is derived from an EMBL/GenBank/DDBJ whole genome shotgun (WGS) entry which is preliminary data.</text>
</comment>
<evidence type="ECO:0000313" key="1">
    <source>
        <dbReference type="EMBL" id="PBK03196.1"/>
    </source>
</evidence>
<sequence length="65" mass="6615">MGVYQRVVNAVIVEVVQGALVAGQLRAELFPQRVIEPCVVADAGAAGQQTGKNKRVGGALAGLLG</sequence>
<accession>A0A2A3MEE0</accession>